<feature type="region of interest" description="Disordered" evidence="6">
    <location>
        <begin position="2042"/>
        <end position="2096"/>
    </location>
</feature>
<dbReference type="Proteomes" id="UP001591681">
    <property type="component" value="Unassembled WGS sequence"/>
</dbReference>
<evidence type="ECO:0000256" key="1">
    <source>
        <dbReference type="ARBA" id="ARBA00004316"/>
    </source>
</evidence>
<feature type="compositionally biased region" description="Basic residues" evidence="6">
    <location>
        <begin position="680"/>
        <end position="692"/>
    </location>
</feature>
<organism evidence="8 9">
    <name type="scientific">Coilia grayii</name>
    <name type="common">Gray's grenadier anchovy</name>
    <dbReference type="NCBI Taxonomy" id="363190"/>
    <lineage>
        <taxon>Eukaryota</taxon>
        <taxon>Metazoa</taxon>
        <taxon>Chordata</taxon>
        <taxon>Craniata</taxon>
        <taxon>Vertebrata</taxon>
        <taxon>Euteleostomi</taxon>
        <taxon>Actinopterygii</taxon>
        <taxon>Neopterygii</taxon>
        <taxon>Teleostei</taxon>
        <taxon>Clupei</taxon>
        <taxon>Clupeiformes</taxon>
        <taxon>Clupeoidei</taxon>
        <taxon>Engraulidae</taxon>
        <taxon>Coilinae</taxon>
        <taxon>Coilia</taxon>
    </lineage>
</organism>
<feature type="region of interest" description="Disordered" evidence="6">
    <location>
        <begin position="1115"/>
        <end position="1143"/>
    </location>
</feature>
<dbReference type="GO" id="GO:0005737">
    <property type="term" value="C:cytoplasm"/>
    <property type="evidence" value="ECO:0007669"/>
    <property type="project" value="UniProtKB-SubCell"/>
</dbReference>
<dbReference type="FunFam" id="3.10.20.230:FF:000006">
    <property type="entry name" value="Oxygen-regulated protein 1"/>
    <property type="match status" value="1"/>
</dbReference>
<feature type="region of interest" description="Disordered" evidence="6">
    <location>
        <begin position="577"/>
        <end position="612"/>
    </location>
</feature>
<evidence type="ECO:0000313" key="9">
    <source>
        <dbReference type="Proteomes" id="UP001591681"/>
    </source>
</evidence>
<gene>
    <name evidence="8" type="ORF">ACEWY4_006753</name>
</gene>
<protein>
    <recommendedName>
        <fullName evidence="7">Doublecortin domain-containing protein</fullName>
    </recommendedName>
</protein>
<evidence type="ECO:0000259" key="7">
    <source>
        <dbReference type="PROSITE" id="PS50309"/>
    </source>
</evidence>
<evidence type="ECO:0000313" key="8">
    <source>
        <dbReference type="EMBL" id="KAL2097546.1"/>
    </source>
</evidence>
<proteinExistence type="predicted"/>
<feature type="compositionally biased region" description="Polar residues" evidence="6">
    <location>
        <begin position="1220"/>
        <end position="1237"/>
    </location>
</feature>
<dbReference type="SMART" id="SM00537">
    <property type="entry name" value="DCX"/>
    <property type="match status" value="2"/>
</dbReference>
<name>A0ABD1KEX4_9TELE</name>
<feature type="domain" description="Doublecortin" evidence="7">
    <location>
        <begin position="38"/>
        <end position="120"/>
    </location>
</feature>
<accession>A0ABD1KEX4</accession>
<keyword evidence="4" id="KW-0677">Repeat</keyword>
<feature type="compositionally biased region" description="Basic and acidic residues" evidence="6">
    <location>
        <begin position="1910"/>
        <end position="1925"/>
    </location>
</feature>
<dbReference type="GO" id="GO:0043005">
    <property type="term" value="C:neuron projection"/>
    <property type="evidence" value="ECO:0007669"/>
    <property type="project" value="UniProtKB-ARBA"/>
</dbReference>
<dbReference type="PANTHER" id="PTHR23005:SF4">
    <property type="entry name" value="OXYGEN-REGULATED PROTEIN 1"/>
    <property type="match status" value="1"/>
</dbReference>
<feature type="compositionally biased region" description="Basic and acidic residues" evidence="6">
    <location>
        <begin position="1793"/>
        <end position="1807"/>
    </location>
</feature>
<dbReference type="SUPFAM" id="SSF89837">
    <property type="entry name" value="Doublecortin (DC)"/>
    <property type="match status" value="2"/>
</dbReference>
<evidence type="ECO:0000256" key="2">
    <source>
        <dbReference type="ARBA" id="ARBA00004496"/>
    </source>
</evidence>
<feature type="compositionally biased region" description="Polar residues" evidence="6">
    <location>
        <begin position="1777"/>
        <end position="1787"/>
    </location>
</feature>
<feature type="region of interest" description="Disordered" evidence="6">
    <location>
        <begin position="1899"/>
        <end position="1930"/>
    </location>
</feature>
<evidence type="ECO:0000256" key="4">
    <source>
        <dbReference type="ARBA" id="ARBA00022737"/>
    </source>
</evidence>
<feature type="region of interest" description="Disordered" evidence="6">
    <location>
        <begin position="2116"/>
        <end position="2147"/>
    </location>
</feature>
<evidence type="ECO:0000256" key="6">
    <source>
        <dbReference type="SAM" id="MobiDB-lite"/>
    </source>
</evidence>
<feature type="compositionally biased region" description="Polar residues" evidence="6">
    <location>
        <begin position="633"/>
        <end position="671"/>
    </location>
</feature>
<dbReference type="Gene3D" id="3.10.20.230">
    <property type="entry name" value="Doublecortin domain"/>
    <property type="match status" value="2"/>
</dbReference>
<feature type="region of interest" description="Disordered" evidence="6">
    <location>
        <begin position="528"/>
        <end position="553"/>
    </location>
</feature>
<feature type="compositionally biased region" description="Polar residues" evidence="6">
    <location>
        <begin position="1335"/>
        <end position="1344"/>
    </location>
</feature>
<feature type="compositionally biased region" description="Polar residues" evidence="6">
    <location>
        <begin position="1278"/>
        <end position="1302"/>
    </location>
</feature>
<feature type="region of interest" description="Disordered" evidence="6">
    <location>
        <begin position="456"/>
        <end position="511"/>
    </location>
</feature>
<reference evidence="8 9" key="1">
    <citation type="submission" date="2024-09" db="EMBL/GenBank/DDBJ databases">
        <title>A chromosome-level genome assembly of Gray's grenadier anchovy, Coilia grayii.</title>
        <authorList>
            <person name="Fu Z."/>
        </authorList>
    </citation>
    <scope>NUCLEOTIDE SEQUENCE [LARGE SCALE GENOMIC DNA]</scope>
    <source>
        <strain evidence="8">G4</strain>
        <tissue evidence="8">Muscle</tissue>
    </source>
</reference>
<feature type="region of interest" description="Disordered" evidence="6">
    <location>
        <begin position="877"/>
        <end position="896"/>
    </location>
</feature>
<feature type="region of interest" description="Disordered" evidence="6">
    <location>
        <begin position="1777"/>
        <end position="1813"/>
    </location>
</feature>
<keyword evidence="3" id="KW-0963">Cytoplasm</keyword>
<feature type="compositionally biased region" description="Basic and acidic residues" evidence="6">
    <location>
        <begin position="2119"/>
        <end position="2129"/>
    </location>
</feature>
<feature type="compositionally biased region" description="Basic and acidic residues" evidence="6">
    <location>
        <begin position="1244"/>
        <end position="1256"/>
    </location>
</feature>
<feature type="compositionally biased region" description="Polar residues" evidence="6">
    <location>
        <begin position="1310"/>
        <end position="1326"/>
    </location>
</feature>
<dbReference type="Pfam" id="PF03607">
    <property type="entry name" value="DCX"/>
    <property type="match status" value="2"/>
</dbReference>
<feature type="region of interest" description="Disordered" evidence="6">
    <location>
        <begin position="1186"/>
        <end position="1361"/>
    </location>
</feature>
<feature type="compositionally biased region" description="Polar residues" evidence="6">
    <location>
        <begin position="1131"/>
        <end position="1143"/>
    </location>
</feature>
<dbReference type="PROSITE" id="PS50309">
    <property type="entry name" value="DC"/>
    <property type="match status" value="2"/>
</dbReference>
<feature type="compositionally biased region" description="Basic and acidic residues" evidence="6">
    <location>
        <begin position="819"/>
        <end position="835"/>
    </location>
</feature>
<feature type="domain" description="Doublecortin" evidence="7">
    <location>
        <begin position="170"/>
        <end position="249"/>
    </location>
</feature>
<keyword evidence="9" id="KW-1185">Reference proteome</keyword>
<comment type="subcellular location">
    <subcellularLocation>
        <location evidence="1">Cell projection</location>
    </subcellularLocation>
    <subcellularLocation>
        <location evidence="2">Cytoplasm</location>
    </subcellularLocation>
</comment>
<feature type="region of interest" description="Disordered" evidence="6">
    <location>
        <begin position="394"/>
        <end position="443"/>
    </location>
</feature>
<feature type="compositionally biased region" description="Polar residues" evidence="6">
    <location>
        <begin position="1193"/>
        <end position="1202"/>
    </location>
</feature>
<sequence length="2364" mass="259020">MSVTPHPDLLQAGVSPGSVQTVSSRPRPPPSSNPMASKRVCFYKSGDPQFGVLRMVINGRTFKTLDALLDALSKKVPLPFGVRTITTPRGTNSIRALEELQDGGSYVCSDQKRVKPLNLEQANRRQVPWNATRPISAWRRGNQRPIPRGSDVGIRPGRMIDRTIAVRTPRRLVVYKNRDPTVKRIVVLQRRIAPTFDALLDYLSQVMQFPVVKLFTPDGRRVEGLAGLILCSGVVVAAGTEHFRLSNFSFQGGAPHPTQSAFPMEHIRAPTQIYKKKSLTSSTRSRKFSLSSERYFVNQIRKSLSESLSEHESHHSGSLGTDINRPSESVDMEPCECMTGVNMRDCPAMPTEDDIEKSFRVNQDGSMTVEMKVRLTLKQEEMIHWTTTLSRTSVSRQSMGACTLHPVSGPNSPDASNDSSRNARGHSKERASKGSRCRNSTERTVAFKEQVGHYCTSAKAETSRSLRHSRRSPTPGPRHLKSHSTSVENVTTVTETEVQESTVGTYSYMEHTSEGDVTEGYCVVSRNSTSSIRPVPKPRKTGSAEGKKSTLHPTETAKHICETQQQGSYDDCLASPQYSLQKRSSQSSSPQAQSKPSYTDSGPCSSNNDCDVDLTRRSTASESLNGKKDEIFSLSSGSVPPQQQSKTKLTTGSGEITANKYSSAHKSSYANEDTRNKSGGMKKRTITSRTQKKAFPLPSRSDKRQRNITADSSKTRKRTSSSDNVAKTMSSSESAQNKKIGRVKKSEKNNRTSASKSTISALSAEQGLNLDEGTVGDLSHNLNDTNSETPKKPFRKNVQDILTSLPPGHNKKTILKQKSMNDEQVKSPKQSRELSESNSMPLLCSTPPIQQYVETWLQQVQPGRVPYMEELHLTETEKDTVSAGNDLSKGSEEKSISEIPCEKEGRLTAEDLSVDSLEQHQPLQVQCEGGLLDNEPQGTRAFCKSMPSVRIHSADQDCKTRMHKSTEALFPLESEPPNDVKPNYLTGGMQPILQQLCLSLQSIRKAASPMPPTLEKTHSLPDFSVQVASVFGAPSSKLLSFLSVMALKDGSGSQGSQLSLKGDRNSCPEALKVMQSLEKLANTEDEQELKACLSDLHNSISPRFQESWREFQENLPNSEQEGVDSTHENESPTNDLHSLPTDEQCNIEEVLTGNDTERQEQTTSGYQQNGNCTVVLLSQSEEGNIIPHDTESSQEPQESVAQTEKAASSAEHKHSAPMQKHSTTNSLQVLDNVNSAETLGVSGSERKSLRSEESAKGQKINKSSQSVKTKKSERKGSRSQPLIKSTTSPNPGIRKSLSSTKALQLGVATPRNSSSKAHNANAQSSLPAARKPETPINSGQTKKITTAKPKSVNGDRLKPPKQDLCESVSVPFICAPPADVNQYVGSWLEKMQPEPVICAEGMNHPEAEPQKRAVFRIGPETSEESEVMSTSGYLSPEEKGLSFEENAHKVQQPTPLIQIKCERELADDKSQRLRGFCRSMPSVRVQPGDQDCHTKMHNSTEALFPLESEPPSDVAPNCTEDMQPILQQLCLSLQSIRKAASPMPPALEKTHSLPDFSGQVASVFGASSTKLLSFLSITALKDVSTNQASQLLLKSERSSCPEALKVMQSLEKLVNTEDEQELKACLADLCNSTSPKLQDSWKEFQEKYDIQNCLLASPKKMVQEFALDAYSESGDQNKDSPCGIEQLMDELSMCEELRQEISSLVEEEMSCHDAASLPISTAEEALHIEHADTYAVVRTGDVEGSEAAEVMAVALPEDTKKANCMNESHLEEINSFQTKSAETNNSVEEQDEHTEKANSMHESHLEEVNSVQTKSVETINSVDEGVRSVAGSNEAESFKCEETGSRIAESEDIDRERFLTPVTESEVKDIDNCSESWKGYDTVHRSEEAQCECSDEDIAGGKKVTNRDSPVGEKDGHMQENKSHNEPAGNLRQALSCVEAKEDSLKGSNSYQGLCTHSENAVCPNKMEGMQPDTQPNGETSQPVEFSRDLLDFINKALLSSSLAFTYDCDGNLRVLPEIGEGKCVRASTSADSQYGLKRLPSPCTSDLSDYRPDTADSEACKSQGSFDIATDASIGDEEADKVSRGSQGKDDQDCANSYSKNSAFSAAENGTATFPSAEKSHVTPKSDLESVCSLKSNQDTPSRASHQDIAYFSTSSSMTGDSESGQCLSFSQTDLSEGVLIDKGRWLLKENHLIRTSPPVAMGMYGQLDSSSADSGQDHTSEEAPPAQHLNHHSALTVFSSSELEEMARPPTPKCTYFTIPHSSDSDPFQDDQSSNGSKQEDILRGNRVSPQEEPPTTWARKNSSFPSFASVEFKLPDGKIHPEGEATVERPARSQTIGGRTLQEEDSTESLQLRCGQNCPIL</sequence>
<feature type="compositionally biased region" description="Polar residues" evidence="6">
    <location>
        <begin position="2134"/>
        <end position="2145"/>
    </location>
</feature>
<feature type="compositionally biased region" description="Low complexity" evidence="6">
    <location>
        <begin position="483"/>
        <end position="505"/>
    </location>
</feature>
<feature type="region of interest" description="Disordered" evidence="6">
    <location>
        <begin position="631"/>
        <end position="839"/>
    </location>
</feature>
<feature type="compositionally biased region" description="Polar residues" evidence="6">
    <location>
        <begin position="724"/>
        <end position="737"/>
    </location>
</feature>
<dbReference type="PANTHER" id="PTHR23005">
    <property type="entry name" value="RETINITIS PIGMENTOSA 1 PROTEIN"/>
    <property type="match status" value="1"/>
</dbReference>
<feature type="region of interest" description="Disordered" evidence="6">
    <location>
        <begin position="2205"/>
        <end position="2351"/>
    </location>
</feature>
<comment type="caution">
    <text evidence="8">The sequence shown here is derived from an EMBL/GenBank/DDBJ whole genome shotgun (WGS) entry which is preliminary data.</text>
</comment>
<dbReference type="EMBL" id="JBHFQA010000006">
    <property type="protein sequence ID" value="KAL2097546.1"/>
    <property type="molecule type" value="Genomic_DNA"/>
</dbReference>
<feature type="compositionally biased region" description="Low complexity" evidence="6">
    <location>
        <begin position="577"/>
        <end position="598"/>
    </location>
</feature>
<feature type="compositionally biased region" description="Polar residues" evidence="6">
    <location>
        <begin position="751"/>
        <end position="763"/>
    </location>
</feature>
<evidence type="ECO:0000256" key="5">
    <source>
        <dbReference type="ARBA" id="ARBA00023273"/>
    </source>
</evidence>
<feature type="region of interest" description="Disordered" evidence="6">
    <location>
        <begin position="307"/>
        <end position="327"/>
    </location>
</feature>
<evidence type="ECO:0000256" key="3">
    <source>
        <dbReference type="ARBA" id="ARBA00022490"/>
    </source>
</evidence>
<feature type="compositionally biased region" description="Basic and acidic residues" evidence="6">
    <location>
        <begin position="2316"/>
        <end position="2334"/>
    </location>
</feature>
<feature type="compositionally biased region" description="Polar residues" evidence="6">
    <location>
        <begin position="599"/>
        <end position="609"/>
    </location>
</feature>
<feature type="compositionally biased region" description="Polar residues" evidence="6">
    <location>
        <begin position="409"/>
        <end position="422"/>
    </location>
</feature>
<keyword evidence="5" id="KW-0966">Cell projection</keyword>
<feature type="compositionally biased region" description="Basic and acidic residues" evidence="6">
    <location>
        <begin position="2081"/>
        <end position="2093"/>
    </location>
</feature>
<dbReference type="InterPro" id="IPR003533">
    <property type="entry name" value="Doublecortin_dom"/>
</dbReference>
<dbReference type="InterPro" id="IPR036572">
    <property type="entry name" value="Doublecortin_dom_sf"/>
</dbReference>
<feature type="region of interest" description="Disordered" evidence="6">
    <location>
        <begin position="1"/>
        <end position="37"/>
    </location>
</feature>